<dbReference type="PANTHER" id="PTHR45708:SF49">
    <property type="entry name" value="ENDOCHITINASE"/>
    <property type="match status" value="1"/>
</dbReference>
<evidence type="ECO:0000256" key="11">
    <source>
        <dbReference type="RuleBase" id="RU000489"/>
    </source>
</evidence>
<dbReference type="OrthoDB" id="6020543at2759"/>
<evidence type="ECO:0000256" key="12">
    <source>
        <dbReference type="RuleBase" id="RU004453"/>
    </source>
</evidence>
<comment type="catalytic activity">
    <reaction evidence="1">
        <text>Random endo-hydrolysis of N-acetyl-beta-D-glucosaminide (1-&gt;4)-beta-linkages in chitin and chitodextrins.</text>
        <dbReference type="EC" id="3.2.1.14"/>
    </reaction>
</comment>
<dbReference type="InterPro" id="IPR001223">
    <property type="entry name" value="Glyco_hydro18_cat"/>
</dbReference>
<sequence>MKGAFLLSLLIAASAKAFAGLGRRETCSNLHIFGARETTAPPGFGTAATAVDIIRGAYPSASTESIIYPAAGGDLYGASVATGVRAVAAQTNSYFQKCPNTTLVVGAQIVDDAFCGGPDGISLNMTRESVSAGVSRMVAAIILMGSPRNVPGRVGNIGNATVGGFAARPFGYQCPAFASIIRSYCDEDDPFCAKGNSSVTHQGYGQAYGQDVLKFVRQKLSSISANDAEISLTKMRPIFASPLMLLGVQVVSAAYNSSGSNNIAVYWGQNSAGGVNTQRPLIDVCQSEKDVDIILISFLVSAINIDGGLNFANSYRPTEKEIIACQTRYNKTLILSLGGAATDNTWAFTDQSQAVNAANRIWSAFGPAPPPGYPAIRPFGSATVDGFDLDFEAPYSNIHVFAKHLRFLMNEATASRGKKFYLSAAPQCPFPDMNLYPILHGNMATVLDFVLIQFYNNAPCDMRNPRGFLESLVDWHSGWAKASDARIFVGLPGAMTAIGPANRGSYIEGSQFAANYISKIKDVPSFAGVMVWDMSQLDGNTAFLPPIVATLRKPQMRAHEEDESD</sequence>
<dbReference type="Gene3D" id="3.40.50.1820">
    <property type="entry name" value="alpha/beta hydrolase"/>
    <property type="match status" value="1"/>
</dbReference>
<evidence type="ECO:0000256" key="5">
    <source>
        <dbReference type="ARBA" id="ARBA00022669"/>
    </source>
</evidence>
<feature type="domain" description="GH18" evidence="14">
    <location>
        <begin position="261"/>
        <end position="554"/>
    </location>
</feature>
<dbReference type="Pfam" id="PF00704">
    <property type="entry name" value="Glyco_hydro_18"/>
    <property type="match status" value="1"/>
</dbReference>
<evidence type="ECO:0000256" key="2">
    <source>
        <dbReference type="ARBA" id="ARBA00004613"/>
    </source>
</evidence>
<proteinExistence type="inferred from homology"/>
<evidence type="ECO:0000313" key="16">
    <source>
        <dbReference type="Proteomes" id="UP000481858"/>
    </source>
</evidence>
<dbReference type="SUPFAM" id="SSF53474">
    <property type="entry name" value="alpha/beta-Hydrolases"/>
    <property type="match status" value="1"/>
</dbReference>
<comment type="caution">
    <text evidence="15">The sequence shown here is derived from an EMBL/GenBank/DDBJ whole genome shotgun (WGS) entry which is preliminary data.</text>
</comment>
<evidence type="ECO:0000256" key="8">
    <source>
        <dbReference type="ARBA" id="ARBA00023277"/>
    </source>
</evidence>
<dbReference type="GO" id="GO:0000272">
    <property type="term" value="P:polysaccharide catabolic process"/>
    <property type="evidence" value="ECO:0007669"/>
    <property type="project" value="UniProtKB-KW"/>
</dbReference>
<comment type="similarity">
    <text evidence="12">Belongs to the glycosyl hydrolase 18 family.</text>
</comment>
<keyword evidence="16" id="KW-1185">Reference proteome</keyword>
<dbReference type="GO" id="GO:0006032">
    <property type="term" value="P:chitin catabolic process"/>
    <property type="evidence" value="ECO:0007669"/>
    <property type="project" value="UniProtKB-KW"/>
</dbReference>
<dbReference type="InterPro" id="IPR050542">
    <property type="entry name" value="Glycosyl_Hydrlase18_Chitinase"/>
</dbReference>
<comment type="subcellular location">
    <subcellularLocation>
        <location evidence="2">Secreted</location>
    </subcellularLocation>
</comment>
<evidence type="ECO:0000313" key="15">
    <source>
        <dbReference type="EMBL" id="KAF2968104.1"/>
    </source>
</evidence>
<dbReference type="InterPro" id="IPR029058">
    <property type="entry name" value="AB_hydrolase_fold"/>
</dbReference>
<accession>A0A7C8IUB0</accession>
<evidence type="ECO:0000256" key="4">
    <source>
        <dbReference type="ARBA" id="ARBA00022525"/>
    </source>
</evidence>
<evidence type="ECO:0000256" key="9">
    <source>
        <dbReference type="ARBA" id="ARBA00023295"/>
    </source>
</evidence>
<dbReference type="InterPro" id="IPR001579">
    <property type="entry name" value="Glyco_hydro_18_chit_AS"/>
</dbReference>
<dbReference type="InterPro" id="IPR017853">
    <property type="entry name" value="GH"/>
</dbReference>
<feature type="signal peptide" evidence="13">
    <location>
        <begin position="1"/>
        <end position="19"/>
    </location>
</feature>
<dbReference type="EC" id="3.2.1.14" evidence="3"/>
<dbReference type="PROSITE" id="PS51910">
    <property type="entry name" value="GH18_2"/>
    <property type="match status" value="1"/>
</dbReference>
<evidence type="ECO:0000256" key="13">
    <source>
        <dbReference type="SAM" id="SignalP"/>
    </source>
</evidence>
<keyword evidence="6 11" id="KW-0378">Hydrolase</keyword>
<dbReference type="Gene3D" id="3.20.20.80">
    <property type="entry name" value="Glycosidases"/>
    <property type="match status" value="1"/>
</dbReference>
<keyword evidence="5" id="KW-0147">Chitin-binding</keyword>
<gene>
    <name evidence="15" type="ORF">GQX73_g5412</name>
</gene>
<dbReference type="SUPFAM" id="SSF51445">
    <property type="entry name" value="(Trans)glycosidases"/>
    <property type="match status" value="1"/>
</dbReference>
<keyword evidence="13" id="KW-0732">Signal</keyword>
<dbReference type="Proteomes" id="UP000481858">
    <property type="component" value="Unassembled WGS sequence"/>
</dbReference>
<dbReference type="AlphaFoldDB" id="A0A7C8IUB0"/>
<evidence type="ECO:0000259" key="14">
    <source>
        <dbReference type="PROSITE" id="PS51910"/>
    </source>
</evidence>
<reference evidence="15 16" key="1">
    <citation type="submission" date="2019-12" db="EMBL/GenBank/DDBJ databases">
        <title>Draft genome sequence of the ascomycete Xylaria multiplex DSM 110363.</title>
        <authorList>
            <person name="Buettner E."/>
            <person name="Kellner H."/>
        </authorList>
    </citation>
    <scope>NUCLEOTIDE SEQUENCE [LARGE SCALE GENOMIC DNA]</scope>
    <source>
        <strain evidence="15 16">DSM 110363</strain>
    </source>
</reference>
<evidence type="ECO:0000256" key="6">
    <source>
        <dbReference type="ARBA" id="ARBA00022801"/>
    </source>
</evidence>
<dbReference type="PROSITE" id="PS01095">
    <property type="entry name" value="GH18_1"/>
    <property type="match status" value="1"/>
</dbReference>
<organism evidence="15 16">
    <name type="scientific">Xylaria multiplex</name>
    <dbReference type="NCBI Taxonomy" id="323545"/>
    <lineage>
        <taxon>Eukaryota</taxon>
        <taxon>Fungi</taxon>
        <taxon>Dikarya</taxon>
        <taxon>Ascomycota</taxon>
        <taxon>Pezizomycotina</taxon>
        <taxon>Sordariomycetes</taxon>
        <taxon>Xylariomycetidae</taxon>
        <taxon>Xylariales</taxon>
        <taxon>Xylariaceae</taxon>
        <taxon>Xylaria</taxon>
    </lineage>
</organism>
<dbReference type="InterPro" id="IPR000675">
    <property type="entry name" value="Cutinase/axe"/>
</dbReference>
<dbReference type="SMART" id="SM01110">
    <property type="entry name" value="Cutinase"/>
    <property type="match status" value="1"/>
</dbReference>
<dbReference type="GO" id="GO:0005576">
    <property type="term" value="C:extracellular region"/>
    <property type="evidence" value="ECO:0007669"/>
    <property type="project" value="UniProtKB-SubCell"/>
</dbReference>
<name>A0A7C8IUB0_9PEZI</name>
<dbReference type="Pfam" id="PF01083">
    <property type="entry name" value="Cutinase"/>
    <property type="match status" value="1"/>
</dbReference>
<keyword evidence="8" id="KW-0119">Carbohydrate metabolism</keyword>
<dbReference type="EMBL" id="WUBL01000056">
    <property type="protein sequence ID" value="KAF2968104.1"/>
    <property type="molecule type" value="Genomic_DNA"/>
</dbReference>
<dbReference type="GO" id="GO:0052689">
    <property type="term" value="F:carboxylic ester hydrolase activity"/>
    <property type="evidence" value="ECO:0007669"/>
    <property type="project" value="UniProtKB-ARBA"/>
</dbReference>
<evidence type="ECO:0000256" key="7">
    <source>
        <dbReference type="ARBA" id="ARBA00023024"/>
    </source>
</evidence>
<keyword evidence="4" id="KW-0964">Secreted</keyword>
<dbReference type="InParanoid" id="A0A7C8IUB0"/>
<keyword evidence="10" id="KW-0624">Polysaccharide degradation</keyword>
<evidence type="ECO:0000256" key="3">
    <source>
        <dbReference type="ARBA" id="ARBA00012729"/>
    </source>
</evidence>
<keyword evidence="9 11" id="KW-0326">Glycosidase</keyword>
<keyword evidence="7" id="KW-0146">Chitin degradation</keyword>
<dbReference type="PANTHER" id="PTHR45708">
    <property type="entry name" value="ENDOCHITINASE"/>
    <property type="match status" value="1"/>
</dbReference>
<dbReference type="GO" id="GO:0008061">
    <property type="term" value="F:chitin binding"/>
    <property type="evidence" value="ECO:0007669"/>
    <property type="project" value="UniProtKB-KW"/>
</dbReference>
<dbReference type="GO" id="GO:0008843">
    <property type="term" value="F:endochitinase activity"/>
    <property type="evidence" value="ECO:0007669"/>
    <property type="project" value="UniProtKB-EC"/>
</dbReference>
<protein>
    <recommendedName>
        <fullName evidence="3">chitinase</fullName>
        <ecNumber evidence="3">3.2.1.14</ecNumber>
    </recommendedName>
</protein>
<evidence type="ECO:0000256" key="10">
    <source>
        <dbReference type="ARBA" id="ARBA00023326"/>
    </source>
</evidence>
<feature type="chain" id="PRO_5028880022" description="chitinase" evidence="13">
    <location>
        <begin position="20"/>
        <end position="565"/>
    </location>
</feature>
<evidence type="ECO:0000256" key="1">
    <source>
        <dbReference type="ARBA" id="ARBA00000822"/>
    </source>
</evidence>